<evidence type="ECO:0000313" key="2">
    <source>
        <dbReference type="Proteomes" id="UP000298170"/>
    </source>
</evidence>
<protein>
    <recommendedName>
        <fullName evidence="3">DUF600 family protein</fullName>
    </recommendedName>
</protein>
<dbReference type="EMBL" id="SOHJ01000004">
    <property type="protein sequence ID" value="TFD61610.1"/>
    <property type="molecule type" value="Genomic_DNA"/>
</dbReference>
<keyword evidence="2" id="KW-1185">Reference proteome</keyword>
<gene>
    <name evidence="1" type="ORF">E3T39_06100</name>
</gene>
<accession>A0A4R9AHB0</accession>
<evidence type="ECO:0008006" key="3">
    <source>
        <dbReference type="Google" id="ProtNLM"/>
    </source>
</evidence>
<proteinExistence type="predicted"/>
<comment type="caution">
    <text evidence="1">The sequence shown here is derived from an EMBL/GenBank/DDBJ whole genome shotgun (WGS) entry which is preliminary data.</text>
</comment>
<sequence>MSDLTGLVPEREAFEAVARILLGMMVEGDERIEYNASVTDPVSRSDVKAFNPNGEFEEAEGRVNGPDEPDELFGALEALRLACYRPGAGTWFSIRVVVQAAGAATVEYNYDNEADFGMGGIDPVGYVVDEEKFPRDEDKQPEWLKLRLAEGRALLAERGQSQP</sequence>
<reference evidence="1 2" key="1">
    <citation type="submission" date="2019-03" db="EMBL/GenBank/DDBJ databases">
        <title>Genomics of glacier-inhabiting Cryobacterium strains.</title>
        <authorList>
            <person name="Liu Q."/>
            <person name="Xin Y.-H."/>
        </authorList>
    </citation>
    <scope>NUCLEOTIDE SEQUENCE [LARGE SCALE GENOMIC DNA]</scope>
    <source>
        <strain evidence="1 2">Sr39</strain>
    </source>
</reference>
<dbReference type="AlphaFoldDB" id="A0A4R9AHB0"/>
<dbReference type="SUPFAM" id="SSF160424">
    <property type="entry name" value="BH3703-like"/>
    <property type="match status" value="1"/>
</dbReference>
<organism evidence="1 2">
    <name type="scientific">Cryobacterium suzukii</name>
    <dbReference type="NCBI Taxonomy" id="1259198"/>
    <lineage>
        <taxon>Bacteria</taxon>
        <taxon>Bacillati</taxon>
        <taxon>Actinomycetota</taxon>
        <taxon>Actinomycetes</taxon>
        <taxon>Micrococcales</taxon>
        <taxon>Microbacteriaceae</taxon>
        <taxon>Cryobacterium</taxon>
    </lineage>
</organism>
<name>A0A4R9AHB0_9MICO</name>
<dbReference type="RefSeq" id="WP_134513818.1">
    <property type="nucleotide sequence ID" value="NZ_SOHJ01000004.1"/>
</dbReference>
<dbReference type="OrthoDB" id="6957847at2"/>
<evidence type="ECO:0000313" key="1">
    <source>
        <dbReference type="EMBL" id="TFD61610.1"/>
    </source>
</evidence>
<dbReference type="InterPro" id="IPR036170">
    <property type="entry name" value="YezG-like_sf"/>
</dbReference>
<dbReference type="Proteomes" id="UP000298170">
    <property type="component" value="Unassembled WGS sequence"/>
</dbReference>